<accession>E3BMH3</accession>
<dbReference type="Proteomes" id="UP000002943">
    <property type="component" value="Unassembled WGS sequence"/>
</dbReference>
<evidence type="ECO:0000313" key="2">
    <source>
        <dbReference type="Proteomes" id="UP000002943"/>
    </source>
</evidence>
<comment type="caution">
    <text evidence="1">The sequence shown here is derived from an EMBL/GenBank/DDBJ whole genome shotgun (WGS) entry which is preliminary data.</text>
</comment>
<gene>
    <name evidence="1" type="ORF">VIBC2010_17245</name>
</gene>
<keyword evidence="2" id="KW-1185">Reference proteome</keyword>
<organism evidence="1 2">
    <name type="scientific">Vibrio caribbeanicus ATCC BAA-2122</name>
    <dbReference type="NCBI Taxonomy" id="796620"/>
    <lineage>
        <taxon>Bacteria</taxon>
        <taxon>Pseudomonadati</taxon>
        <taxon>Pseudomonadota</taxon>
        <taxon>Gammaproteobacteria</taxon>
        <taxon>Vibrionales</taxon>
        <taxon>Vibrionaceae</taxon>
        <taxon>Vibrio</taxon>
    </lineage>
</organism>
<name>E3BMH3_9VIBR</name>
<sequence>MHAHREDAVNMPHPTEKKSLFLLFHAQVANLQSIYSLNDGFTYNFANKG</sequence>
<reference evidence="1 2" key="1">
    <citation type="journal article" date="2012" name="Int. J. Syst. Evol. Microbiol.">
        <title>Vibrio caribbeanicus sp. nov., isolated from the marine sponge Scleritoderma cyanea.</title>
        <authorList>
            <person name="Hoffmann M."/>
            <person name="Monday S.R."/>
            <person name="Allard M.W."/>
            <person name="Strain E.A."/>
            <person name="Whittaker P."/>
            <person name="Naum M."/>
            <person name="McCarthy P.J."/>
            <person name="Lopez J.V."/>
            <person name="Fischer M."/>
            <person name="Brown E.W."/>
        </authorList>
    </citation>
    <scope>NUCLEOTIDE SEQUENCE [LARGE SCALE GENOMIC DNA]</scope>
    <source>
        <strain evidence="1 2">ATCC BAA-2122</strain>
    </source>
</reference>
<dbReference type="AlphaFoldDB" id="E3BMH3"/>
<evidence type="ECO:0000313" key="1">
    <source>
        <dbReference type="EMBL" id="EFP95718.1"/>
    </source>
</evidence>
<protein>
    <submittedName>
        <fullName evidence="1">Uncharacterized protein</fullName>
    </submittedName>
</protein>
<dbReference type="EMBL" id="AEIU01000088">
    <property type="protein sequence ID" value="EFP95718.1"/>
    <property type="molecule type" value="Genomic_DNA"/>
</dbReference>
<proteinExistence type="predicted"/>